<evidence type="ECO:0000313" key="3">
    <source>
        <dbReference type="Proteomes" id="UP000693970"/>
    </source>
</evidence>
<proteinExistence type="predicted"/>
<name>A0A9K3LUT1_9STRA</name>
<dbReference type="AlphaFoldDB" id="A0A9K3LUT1"/>
<reference evidence="2" key="2">
    <citation type="submission" date="2021-04" db="EMBL/GenBank/DDBJ databases">
        <authorList>
            <person name="Podell S."/>
        </authorList>
    </citation>
    <scope>NUCLEOTIDE SEQUENCE</scope>
    <source>
        <strain evidence="2">Hildebrandi</strain>
    </source>
</reference>
<organism evidence="2 3">
    <name type="scientific">Nitzschia inconspicua</name>
    <dbReference type="NCBI Taxonomy" id="303405"/>
    <lineage>
        <taxon>Eukaryota</taxon>
        <taxon>Sar</taxon>
        <taxon>Stramenopiles</taxon>
        <taxon>Ochrophyta</taxon>
        <taxon>Bacillariophyta</taxon>
        <taxon>Bacillariophyceae</taxon>
        <taxon>Bacillariophycidae</taxon>
        <taxon>Bacillariales</taxon>
        <taxon>Bacillariaceae</taxon>
        <taxon>Nitzschia</taxon>
    </lineage>
</organism>
<protein>
    <submittedName>
        <fullName evidence="2">Uncharacterized protein</fullName>
    </submittedName>
</protein>
<reference evidence="2" key="1">
    <citation type="journal article" date="2021" name="Sci. Rep.">
        <title>Diploid genomic architecture of Nitzschia inconspicua, an elite biomass production diatom.</title>
        <authorList>
            <person name="Oliver A."/>
            <person name="Podell S."/>
            <person name="Pinowska A."/>
            <person name="Traller J.C."/>
            <person name="Smith S.R."/>
            <person name="McClure R."/>
            <person name="Beliaev A."/>
            <person name="Bohutskyi P."/>
            <person name="Hill E.A."/>
            <person name="Rabines A."/>
            <person name="Zheng H."/>
            <person name="Allen L.Z."/>
            <person name="Kuo A."/>
            <person name="Grigoriev I.V."/>
            <person name="Allen A.E."/>
            <person name="Hazlebeck D."/>
            <person name="Allen E.E."/>
        </authorList>
    </citation>
    <scope>NUCLEOTIDE SEQUENCE</scope>
    <source>
        <strain evidence="2">Hildebrandi</strain>
    </source>
</reference>
<comment type="caution">
    <text evidence="2">The sequence shown here is derived from an EMBL/GenBank/DDBJ whole genome shotgun (WGS) entry which is preliminary data.</text>
</comment>
<dbReference type="Proteomes" id="UP000693970">
    <property type="component" value="Unassembled WGS sequence"/>
</dbReference>
<keyword evidence="3" id="KW-1185">Reference proteome</keyword>
<feature type="compositionally biased region" description="Polar residues" evidence="1">
    <location>
        <begin position="55"/>
        <end position="80"/>
    </location>
</feature>
<gene>
    <name evidence="2" type="ORF">IV203_031688</name>
</gene>
<evidence type="ECO:0000313" key="2">
    <source>
        <dbReference type="EMBL" id="KAG7368945.1"/>
    </source>
</evidence>
<dbReference type="EMBL" id="JAGRRH010000006">
    <property type="protein sequence ID" value="KAG7368945.1"/>
    <property type="molecule type" value="Genomic_DNA"/>
</dbReference>
<sequence length="80" mass="8815">MNCSNLHPGSEFNFCEKVGMESGNPFQAFLERQFEKCLPMEVLTRETESLPDITGNVSARSRTKNSTAVGNGSESLQVDD</sequence>
<accession>A0A9K3LUT1</accession>
<evidence type="ECO:0000256" key="1">
    <source>
        <dbReference type="SAM" id="MobiDB-lite"/>
    </source>
</evidence>
<feature type="region of interest" description="Disordered" evidence="1">
    <location>
        <begin position="53"/>
        <end position="80"/>
    </location>
</feature>